<dbReference type="InterPro" id="IPR021410">
    <property type="entry name" value="FAF"/>
</dbReference>
<dbReference type="PANTHER" id="PTHR33155:SF27">
    <property type="entry name" value="FANTASTIC FOUR-LIKE PROTEIN (DUF3049)"/>
    <property type="match status" value="1"/>
</dbReference>
<reference evidence="4 5" key="1">
    <citation type="journal article" date="2020" name="Nat. Commun.">
        <title>Genome of Tripterygium wilfordii and identification of cytochrome P450 involved in triptolide biosynthesis.</title>
        <authorList>
            <person name="Tu L."/>
            <person name="Su P."/>
            <person name="Zhang Z."/>
            <person name="Gao L."/>
            <person name="Wang J."/>
            <person name="Hu T."/>
            <person name="Zhou J."/>
            <person name="Zhang Y."/>
            <person name="Zhao Y."/>
            <person name="Liu Y."/>
            <person name="Song Y."/>
            <person name="Tong Y."/>
            <person name="Lu Y."/>
            <person name="Yang J."/>
            <person name="Xu C."/>
            <person name="Jia M."/>
            <person name="Peters R.J."/>
            <person name="Huang L."/>
            <person name="Gao W."/>
        </authorList>
    </citation>
    <scope>NUCLEOTIDE SEQUENCE [LARGE SCALE GENOMIC DNA]</scope>
    <source>
        <strain evidence="5">cv. XIE 37</strain>
        <tissue evidence="4">Leaf</tissue>
    </source>
</reference>
<dbReference type="PANTHER" id="PTHR33155">
    <property type="entry name" value="FANTASTIC FOUR-LIKE PROTEIN (DUF3049)"/>
    <property type="match status" value="1"/>
</dbReference>
<evidence type="ECO:0000256" key="2">
    <source>
        <dbReference type="SAM" id="Coils"/>
    </source>
</evidence>
<evidence type="ECO:0000256" key="1">
    <source>
        <dbReference type="ARBA" id="ARBA00008690"/>
    </source>
</evidence>
<comment type="similarity">
    <text evidence="1">Belongs to the fantastic four family.</text>
</comment>
<proteinExistence type="inferred from homology"/>
<dbReference type="EMBL" id="JAAARO010000006">
    <property type="protein sequence ID" value="KAF5746985.1"/>
    <property type="molecule type" value="Genomic_DNA"/>
</dbReference>
<evidence type="ECO:0000313" key="5">
    <source>
        <dbReference type="Proteomes" id="UP000593562"/>
    </source>
</evidence>
<evidence type="ECO:0000313" key="4">
    <source>
        <dbReference type="EMBL" id="KAF5746985.1"/>
    </source>
</evidence>
<protein>
    <submittedName>
        <fullName evidence="4">Protein FANTASTIC FOUR 1</fullName>
    </submittedName>
</protein>
<keyword evidence="2" id="KW-0175">Coiled coil</keyword>
<feature type="coiled-coil region" evidence="2">
    <location>
        <begin position="87"/>
        <end position="115"/>
    </location>
</feature>
<dbReference type="InParanoid" id="A0A7J7DKU6"/>
<accession>A0A7J7DKU6</accession>
<dbReference type="Proteomes" id="UP000593562">
    <property type="component" value="Unassembled WGS sequence"/>
</dbReference>
<dbReference type="AlphaFoldDB" id="A0A7J7DKU6"/>
<sequence>MSSSSNYSSLALKWRRRRRRLLERKREQKKFPPPLSSLCENGQPSFFLRPVRKDGRLELTEVRIDRPSVFHAYREDGRLRLHIVSDINIHDDDVEEEEEMMEEEEEEEVKEEEQVVGGGEWRFEGFRRCHQNPQSSTPPP</sequence>
<organism evidence="4 5">
    <name type="scientific">Tripterygium wilfordii</name>
    <name type="common">Thunder God vine</name>
    <dbReference type="NCBI Taxonomy" id="458696"/>
    <lineage>
        <taxon>Eukaryota</taxon>
        <taxon>Viridiplantae</taxon>
        <taxon>Streptophyta</taxon>
        <taxon>Embryophyta</taxon>
        <taxon>Tracheophyta</taxon>
        <taxon>Spermatophyta</taxon>
        <taxon>Magnoliopsida</taxon>
        <taxon>eudicotyledons</taxon>
        <taxon>Gunneridae</taxon>
        <taxon>Pentapetalae</taxon>
        <taxon>rosids</taxon>
        <taxon>fabids</taxon>
        <taxon>Celastrales</taxon>
        <taxon>Celastraceae</taxon>
        <taxon>Tripterygium</taxon>
    </lineage>
</organism>
<dbReference type="Pfam" id="PF11250">
    <property type="entry name" value="FAF"/>
    <property type="match status" value="1"/>
</dbReference>
<feature type="domain" description="FAF" evidence="3">
    <location>
        <begin position="30"/>
        <end position="83"/>
    </location>
</feature>
<evidence type="ECO:0000259" key="3">
    <source>
        <dbReference type="Pfam" id="PF11250"/>
    </source>
</evidence>
<dbReference type="OrthoDB" id="1931928at2759"/>
<keyword evidence="5" id="KW-1185">Reference proteome</keyword>
<name>A0A7J7DKU6_TRIWF</name>
<comment type="caution">
    <text evidence="4">The sequence shown here is derived from an EMBL/GenBank/DDBJ whole genome shotgun (WGS) entry which is preliminary data.</text>
</comment>
<dbReference type="InterPro" id="IPR046431">
    <property type="entry name" value="FAF_dom"/>
</dbReference>
<gene>
    <name evidence="4" type="ORF">HS088_TW06G01162</name>
</gene>